<feature type="transmembrane region" description="Helical" evidence="9">
    <location>
        <begin position="803"/>
        <end position="828"/>
    </location>
</feature>
<dbReference type="OrthoDB" id="501320at2"/>
<dbReference type="InterPro" id="IPR003593">
    <property type="entry name" value="AAA+_ATPase"/>
</dbReference>
<evidence type="ECO:0000313" key="12">
    <source>
        <dbReference type="Proteomes" id="UP000005947"/>
    </source>
</evidence>
<keyword evidence="12" id="KW-1185">Reference proteome</keyword>
<evidence type="ECO:0000256" key="9">
    <source>
        <dbReference type="SAM" id="Phobius"/>
    </source>
</evidence>
<sequence>MNDTRATLRFSKWGYAHACRNNFAVRNLDLTIHAGERVLLLGASGIGKSTILEGAAGLIGNTSGSAKTQDDDGGICEGSIYIDNKPLAQARGDVALVMQDPNAQMIFEKLGDNVAFGCENLGVQKPEIWKRVHTCLQEVGLQDIQLHRNTGHLSGGQMQRLALAGALAMQPRILLLDEPTANLDPVGTKQIVAATHHVLKTTNATMMLVEHHIQPWLDIVNRVIILGQKSYLTHDEKTHERLHTTTSTILSSKDDNQTIIVADGTPDEVFSRTDLPWKDLGIWVPRVYQQKQSFYKQKQSFALDLFESNSTTSIAPHLQSTPSKTCPANTTHPLLLSAHNLAIGRTDTPIATHINMDFHAGEAYAFIGENGTGKTTLALTIAGLLNPICGELHAHTSLCAGLDTTNPLTWNSKDLARRISYVFQNPEHQFARSTVLDEVMLGVSLSSPTLDIYNQREQARTLLKTFGLDSYEQANPYTLSGGEKRRLTVAAALAAQPKILILDEPTYGQDYKCWTEIVKLLKKLKSQGICIVVVTHDKLLIKKLHAHTILLTQKKSRIPQSIQVTNVNERAEEIPTSSVSPFLASLNPATRMFGALIFAIPLLFTLDWVSATCALILDFIACACINIKPCKVIKLSWPVWIGAPSSALAVWLYGKSGGAIWFDWGFIHISDLSSSLALATAIRILAIGVPSIVTVIGIDATALADAWTQLVHLPDRFVYGGLAGMRLLGVLQEDWTALCAARRSRGIGDKSPVKAFFPQAFALFVLSIRRSVNLAKAMQARGFGGSCKRTHARTSTTSINDRIFIAFCFIIPLCAIMISVYAGTFLLFGSAPK</sequence>
<dbReference type="SUPFAM" id="SSF52540">
    <property type="entry name" value="P-loop containing nucleoside triphosphate hydrolases"/>
    <property type="match status" value="2"/>
</dbReference>
<reference evidence="11 12" key="1">
    <citation type="submission" date="2011-02" db="EMBL/GenBank/DDBJ databases">
        <authorList>
            <person name="Muzny D."/>
            <person name="Qin X."/>
            <person name="Buhay C."/>
            <person name="Dugan-Rocha S."/>
            <person name="Ding Y."/>
            <person name="Chen G."/>
            <person name="Hawes A."/>
            <person name="Holder M."/>
            <person name="Jhangiani S."/>
            <person name="Johnson A."/>
            <person name="Khan Z."/>
            <person name="Li Z."/>
            <person name="Liu W."/>
            <person name="Liu X."/>
            <person name="Perez L."/>
            <person name="Shen H."/>
            <person name="Wang Q."/>
            <person name="Watt J."/>
            <person name="Xi L."/>
            <person name="Xin Y."/>
            <person name="Zhou J."/>
            <person name="Deng J."/>
            <person name="Jiang H."/>
            <person name="Liu Y."/>
            <person name="Qu J."/>
            <person name="Song X.-Z."/>
            <person name="Zhang L."/>
            <person name="Villasana D."/>
            <person name="Johnson A."/>
            <person name="Liu J."/>
            <person name="Liyanage D."/>
            <person name="Lorensuhewa L."/>
            <person name="Robinson T."/>
            <person name="Song A."/>
            <person name="Song B.-B."/>
            <person name="Dinh H."/>
            <person name="Thornton R."/>
            <person name="Coyle M."/>
            <person name="Francisco L."/>
            <person name="Jackson L."/>
            <person name="Javaid M."/>
            <person name="Korchina V."/>
            <person name="Kovar C."/>
            <person name="Mata R."/>
            <person name="Mathew T."/>
            <person name="Ngo R."/>
            <person name="Nguyen L."/>
            <person name="Nguyen N."/>
            <person name="Okwuonu G."/>
            <person name="Ongeri F."/>
            <person name="Pham C."/>
            <person name="Simmons D."/>
            <person name="Wilczek-Boney K."/>
            <person name="Hale W."/>
            <person name="Jakkamsetti A."/>
            <person name="Pham P."/>
            <person name="Ruth R."/>
            <person name="San Lucas F."/>
            <person name="Warren J."/>
            <person name="Zhang J."/>
            <person name="Zhao Z."/>
            <person name="Zhou C."/>
            <person name="Zhu D."/>
            <person name="Lee S."/>
            <person name="Bess C."/>
            <person name="Blankenburg K."/>
            <person name="Forbes L."/>
            <person name="Fu Q."/>
            <person name="Gubbala S."/>
            <person name="Hirani K."/>
            <person name="Jayaseelan J.C."/>
            <person name="Lara F."/>
            <person name="Munidasa M."/>
            <person name="Palculict T."/>
            <person name="Patil S."/>
            <person name="Pu L.-L."/>
            <person name="Saada N."/>
            <person name="Tang L."/>
            <person name="Weissenberger G."/>
            <person name="Zhu Y."/>
            <person name="Hemphill L."/>
            <person name="Shang Y."/>
            <person name="Youmans B."/>
            <person name="Ayvaz T."/>
            <person name="Ross M."/>
            <person name="Santibanez J."/>
            <person name="Aqrawi P."/>
            <person name="Gross S."/>
            <person name="Joshi V."/>
            <person name="Fowler G."/>
            <person name="Nazareth L."/>
            <person name="Reid J."/>
            <person name="Worley K."/>
            <person name="Petrosino J."/>
            <person name="Highlander S."/>
            <person name="Gibbs R."/>
        </authorList>
    </citation>
    <scope>NUCLEOTIDE SEQUENCE [LARGE SCALE GENOMIC DNA]</scope>
    <source>
        <strain evidence="11 12">DSM 15829</strain>
    </source>
</reference>
<feature type="domain" description="ABC transporter" evidence="10">
    <location>
        <begin position="336"/>
        <end position="578"/>
    </location>
</feature>
<dbReference type="InterPro" id="IPR003439">
    <property type="entry name" value="ABC_transporter-like_ATP-bd"/>
</dbReference>
<evidence type="ECO:0000256" key="8">
    <source>
        <dbReference type="ARBA" id="ARBA00023136"/>
    </source>
</evidence>
<organism evidence="11 12">
    <name type="scientific">Fannyhessea vaginae DSM 15829</name>
    <dbReference type="NCBI Taxonomy" id="525256"/>
    <lineage>
        <taxon>Bacteria</taxon>
        <taxon>Bacillati</taxon>
        <taxon>Actinomycetota</taxon>
        <taxon>Coriobacteriia</taxon>
        <taxon>Coriobacteriales</taxon>
        <taxon>Atopobiaceae</taxon>
        <taxon>Fannyhessea</taxon>
    </lineage>
</organism>
<dbReference type="eggNOG" id="COG0619">
    <property type="taxonomic scope" value="Bacteria"/>
</dbReference>
<evidence type="ECO:0000256" key="5">
    <source>
        <dbReference type="ARBA" id="ARBA00022741"/>
    </source>
</evidence>
<dbReference type="eggNOG" id="COG1122">
    <property type="taxonomic scope" value="Bacteria"/>
</dbReference>
<protein>
    <submittedName>
        <fullName evidence="11">Cobalt transport protein</fullName>
    </submittedName>
</protein>
<dbReference type="GO" id="GO:0016887">
    <property type="term" value="F:ATP hydrolysis activity"/>
    <property type="evidence" value="ECO:0007669"/>
    <property type="project" value="InterPro"/>
</dbReference>
<dbReference type="PROSITE" id="PS50893">
    <property type="entry name" value="ABC_TRANSPORTER_2"/>
    <property type="match status" value="2"/>
</dbReference>
<dbReference type="GO" id="GO:0005524">
    <property type="term" value="F:ATP binding"/>
    <property type="evidence" value="ECO:0007669"/>
    <property type="project" value="UniProtKB-KW"/>
</dbReference>
<dbReference type="CDD" id="cd16914">
    <property type="entry name" value="EcfT"/>
    <property type="match status" value="1"/>
</dbReference>
<evidence type="ECO:0000259" key="10">
    <source>
        <dbReference type="PROSITE" id="PS50893"/>
    </source>
</evidence>
<dbReference type="GeneID" id="93210208"/>
<dbReference type="InterPro" id="IPR017871">
    <property type="entry name" value="ABC_transporter-like_CS"/>
</dbReference>
<evidence type="ECO:0000256" key="4">
    <source>
        <dbReference type="ARBA" id="ARBA00022692"/>
    </source>
</evidence>
<dbReference type="Pfam" id="PF00005">
    <property type="entry name" value="ABC_tran"/>
    <property type="match status" value="2"/>
</dbReference>
<dbReference type="PANTHER" id="PTHR43553">
    <property type="entry name" value="HEAVY METAL TRANSPORTER"/>
    <property type="match status" value="1"/>
</dbReference>
<feature type="transmembrane region" description="Helical" evidence="9">
    <location>
        <begin position="674"/>
        <end position="698"/>
    </location>
</feature>
<feature type="transmembrane region" description="Helical" evidence="9">
    <location>
        <begin position="637"/>
        <end position="654"/>
    </location>
</feature>
<comment type="similarity">
    <text evidence="2">Belongs to the ABC transporter superfamily.</text>
</comment>
<name>F1T4L3_9ACTN</name>
<evidence type="ECO:0000256" key="7">
    <source>
        <dbReference type="ARBA" id="ARBA00022989"/>
    </source>
</evidence>
<comment type="subcellular location">
    <subcellularLocation>
        <location evidence="1">Membrane</location>
        <topology evidence="1">Multi-pass membrane protein</topology>
    </subcellularLocation>
</comment>
<dbReference type="InterPro" id="IPR027417">
    <property type="entry name" value="P-loop_NTPase"/>
</dbReference>
<dbReference type="Pfam" id="PF02361">
    <property type="entry name" value="CbiQ"/>
    <property type="match status" value="1"/>
</dbReference>
<evidence type="ECO:0000256" key="6">
    <source>
        <dbReference type="ARBA" id="ARBA00022840"/>
    </source>
</evidence>
<keyword evidence="5" id="KW-0547">Nucleotide-binding</keyword>
<feature type="transmembrane region" description="Helical" evidence="9">
    <location>
        <begin position="592"/>
        <end position="625"/>
    </location>
</feature>
<dbReference type="RefSeq" id="WP_006302785.1">
    <property type="nucleotide sequence ID" value="NZ_ACGK02000001.1"/>
</dbReference>
<comment type="caution">
    <text evidence="11">The sequence shown here is derived from an EMBL/GenBank/DDBJ whole genome shotgun (WGS) entry which is preliminary data.</text>
</comment>
<keyword evidence="6" id="KW-0067">ATP-binding</keyword>
<gene>
    <name evidence="11" type="ORF">HMPREF0091_10604</name>
</gene>
<dbReference type="Proteomes" id="UP000005947">
    <property type="component" value="Unassembled WGS sequence"/>
</dbReference>
<evidence type="ECO:0000256" key="2">
    <source>
        <dbReference type="ARBA" id="ARBA00005417"/>
    </source>
</evidence>
<dbReference type="GO" id="GO:0042626">
    <property type="term" value="F:ATPase-coupled transmembrane transporter activity"/>
    <property type="evidence" value="ECO:0007669"/>
    <property type="project" value="TreeGrafter"/>
</dbReference>
<keyword evidence="8 9" id="KW-0472">Membrane</keyword>
<evidence type="ECO:0000313" key="11">
    <source>
        <dbReference type="EMBL" id="EGF23657.1"/>
    </source>
</evidence>
<feature type="domain" description="ABC transporter" evidence="10">
    <location>
        <begin position="8"/>
        <end position="253"/>
    </location>
</feature>
<dbReference type="InterPro" id="IPR050095">
    <property type="entry name" value="ECF_ABC_transporter_ATP-bd"/>
</dbReference>
<keyword evidence="3" id="KW-0813">Transport</keyword>
<keyword evidence="4 9" id="KW-0812">Transmembrane</keyword>
<dbReference type="GO" id="GO:0043190">
    <property type="term" value="C:ATP-binding cassette (ABC) transporter complex"/>
    <property type="evidence" value="ECO:0007669"/>
    <property type="project" value="TreeGrafter"/>
</dbReference>
<dbReference type="SMART" id="SM00382">
    <property type="entry name" value="AAA"/>
    <property type="match status" value="2"/>
</dbReference>
<dbReference type="PROSITE" id="PS00211">
    <property type="entry name" value="ABC_TRANSPORTER_1"/>
    <property type="match status" value="2"/>
</dbReference>
<accession>F1T4L3</accession>
<dbReference type="CDD" id="cd03225">
    <property type="entry name" value="ABC_cobalt_CbiO_domain1"/>
    <property type="match status" value="2"/>
</dbReference>
<proteinExistence type="inferred from homology"/>
<dbReference type="InterPro" id="IPR003339">
    <property type="entry name" value="ABC/ECF_trnsptr_transmembrane"/>
</dbReference>
<dbReference type="EMBL" id="ACGK02000001">
    <property type="protein sequence ID" value="EGF23657.1"/>
    <property type="molecule type" value="Genomic_DNA"/>
</dbReference>
<dbReference type="Gene3D" id="3.40.50.300">
    <property type="entry name" value="P-loop containing nucleotide triphosphate hydrolases"/>
    <property type="match status" value="2"/>
</dbReference>
<dbReference type="AlphaFoldDB" id="F1T4L3"/>
<keyword evidence="7 9" id="KW-1133">Transmembrane helix</keyword>
<dbReference type="InterPro" id="IPR015856">
    <property type="entry name" value="ABC_transpr_CbiO/EcfA_su"/>
</dbReference>
<evidence type="ECO:0000256" key="1">
    <source>
        <dbReference type="ARBA" id="ARBA00004141"/>
    </source>
</evidence>
<evidence type="ECO:0000256" key="3">
    <source>
        <dbReference type="ARBA" id="ARBA00022448"/>
    </source>
</evidence>